<comment type="caution">
    <text evidence="1">The sequence shown here is derived from an EMBL/GenBank/DDBJ whole genome shotgun (WGS) entry which is preliminary data.</text>
</comment>
<keyword evidence="2" id="KW-1185">Reference proteome</keyword>
<name>A0A2A4I715_9SPHN</name>
<protein>
    <submittedName>
        <fullName evidence="1">Uncharacterized protein</fullName>
    </submittedName>
</protein>
<evidence type="ECO:0000313" key="2">
    <source>
        <dbReference type="Proteomes" id="UP000218323"/>
    </source>
</evidence>
<dbReference type="Proteomes" id="UP000218323">
    <property type="component" value="Unassembled WGS sequence"/>
</dbReference>
<dbReference type="AlphaFoldDB" id="A0A2A4I715"/>
<sequence length="124" mass="13348">MLKIGRPDRMMRTIDEALDAAHDALPGTQAVDAVISADGRAALVLLSDARIALLRIRGRRVAGLEVAWPMLRQTYDGIVVETGDRRFGDVALVGVTALDIRRLGQVPMAPTIAQMVAMDELADA</sequence>
<dbReference type="EMBL" id="NWVC01000005">
    <property type="protein sequence ID" value="PCG13918.1"/>
    <property type="molecule type" value="Genomic_DNA"/>
</dbReference>
<reference evidence="1 2" key="1">
    <citation type="submission" date="2017-09" db="EMBL/GenBank/DDBJ databases">
        <title>Sphingomonas adhaesiva DSM 7418, whole genome shotgun sequence.</title>
        <authorList>
            <person name="Feng G."/>
            <person name="Zhu H."/>
        </authorList>
    </citation>
    <scope>NUCLEOTIDE SEQUENCE [LARGE SCALE GENOMIC DNA]</scope>
    <source>
        <strain evidence="1 2">DSM 7418</strain>
    </source>
</reference>
<evidence type="ECO:0000313" key="1">
    <source>
        <dbReference type="EMBL" id="PCG13918.1"/>
    </source>
</evidence>
<gene>
    <name evidence="1" type="ORF">COA07_11380</name>
</gene>
<accession>A0A2A4I715</accession>
<organism evidence="1 2">
    <name type="scientific">Sphingomonas adhaesiva</name>
    <dbReference type="NCBI Taxonomy" id="28212"/>
    <lineage>
        <taxon>Bacteria</taxon>
        <taxon>Pseudomonadati</taxon>
        <taxon>Pseudomonadota</taxon>
        <taxon>Alphaproteobacteria</taxon>
        <taxon>Sphingomonadales</taxon>
        <taxon>Sphingomonadaceae</taxon>
        <taxon>Sphingomonas</taxon>
    </lineage>
</organism>
<proteinExistence type="predicted"/>